<evidence type="ECO:0000313" key="5">
    <source>
        <dbReference type="Proteomes" id="UP000429607"/>
    </source>
</evidence>
<proteinExistence type="predicted"/>
<dbReference type="Proteomes" id="UP000435112">
    <property type="component" value="Unassembled WGS sequence"/>
</dbReference>
<sequence length="268" mass="30244">MSVYYGKRREMRVCMLLLASFLCFATQLYFHEDLNMLLAMNDISETSLQLTFIIQITIIGRAVSIKVKLRSIVVFTYVAEGFILVGWLNVLVCILDAAGMISGEAFHVFGNVLESVSLVFVLVFRFFYLSLSSGLRNVLAKRKMELLMYMLLVVHELPFAILEQRTGVSWEFPQGILNRLLVVTCILLNLQHKARENSRSRVTVKSKRDSSVAASRGRVSAGFKPFTRKLSSRREAPTFPDITKVAVSGGISYRVVVSTTERSIREKA</sequence>
<accession>A0A6A4DQK7</accession>
<dbReference type="Proteomes" id="UP000429607">
    <property type="component" value="Unassembled WGS sequence"/>
</dbReference>
<keyword evidence="1" id="KW-0812">Transmembrane</keyword>
<protein>
    <recommendedName>
        <fullName evidence="8">Intimal thickness related receptor IRP domain-containing protein</fullName>
    </recommendedName>
</protein>
<keyword evidence="1" id="KW-1133">Transmembrane helix</keyword>
<keyword evidence="1" id="KW-0472">Membrane</keyword>
<reference evidence="4 6" key="1">
    <citation type="submission" date="2018-08" db="EMBL/GenBank/DDBJ databases">
        <title>Genomic investigation of the strawberry pathogen Phytophthora fragariae indicates pathogenicity is determined by transcriptional variation in three key races.</title>
        <authorList>
            <person name="Adams T.M."/>
            <person name="Armitage A.D."/>
            <person name="Sobczyk M.K."/>
            <person name="Bates H.J."/>
            <person name="Dunwell J.M."/>
            <person name="Nellist C.F."/>
            <person name="Harrison R.J."/>
        </authorList>
    </citation>
    <scope>NUCLEOTIDE SEQUENCE [LARGE SCALE GENOMIC DNA]</scope>
    <source>
        <strain evidence="3 5">SCRP249</strain>
        <strain evidence="2 7">SCRP324</strain>
        <strain evidence="4 6">SCRP333</strain>
    </source>
</reference>
<name>A0A6A4DQK7_9STRA</name>
<dbReference type="AlphaFoldDB" id="A0A6A4DQK7"/>
<feature type="transmembrane region" description="Helical" evidence="1">
    <location>
        <begin position="75"/>
        <end position="98"/>
    </location>
</feature>
<dbReference type="EMBL" id="QXFT01001763">
    <property type="protein sequence ID" value="KAE9310871.1"/>
    <property type="molecule type" value="Genomic_DNA"/>
</dbReference>
<evidence type="ECO:0000313" key="4">
    <source>
        <dbReference type="EMBL" id="KAE9310871.1"/>
    </source>
</evidence>
<organism evidence="4 6">
    <name type="scientific">Phytophthora rubi</name>
    <dbReference type="NCBI Taxonomy" id="129364"/>
    <lineage>
        <taxon>Eukaryota</taxon>
        <taxon>Sar</taxon>
        <taxon>Stramenopiles</taxon>
        <taxon>Oomycota</taxon>
        <taxon>Peronosporomycetes</taxon>
        <taxon>Peronosporales</taxon>
        <taxon>Peronosporaceae</taxon>
        <taxon>Phytophthora</taxon>
    </lineage>
</organism>
<feature type="transmembrane region" description="Helical" evidence="1">
    <location>
        <begin position="118"/>
        <end position="139"/>
    </location>
</feature>
<gene>
    <name evidence="3" type="ORF">PR001_g17220</name>
    <name evidence="2" type="ORF">PR002_g18216</name>
    <name evidence="4" type="ORF">PR003_g20160</name>
</gene>
<dbReference type="OrthoDB" id="127101at2759"/>
<comment type="caution">
    <text evidence="4">The sequence shown here is derived from an EMBL/GenBank/DDBJ whole genome shotgun (WGS) entry which is preliminary data.</text>
</comment>
<dbReference type="EMBL" id="QXFU01001536">
    <property type="protein sequence ID" value="KAE9000341.1"/>
    <property type="molecule type" value="Genomic_DNA"/>
</dbReference>
<evidence type="ECO:0008006" key="8">
    <source>
        <dbReference type="Google" id="ProtNLM"/>
    </source>
</evidence>
<feature type="transmembrane region" description="Helical" evidence="1">
    <location>
        <begin position="46"/>
        <end position="63"/>
    </location>
</feature>
<evidence type="ECO:0000313" key="6">
    <source>
        <dbReference type="Proteomes" id="UP000434957"/>
    </source>
</evidence>
<evidence type="ECO:0000313" key="2">
    <source>
        <dbReference type="EMBL" id="KAE9000341.1"/>
    </source>
</evidence>
<evidence type="ECO:0000313" key="3">
    <source>
        <dbReference type="EMBL" id="KAE9006387.1"/>
    </source>
</evidence>
<dbReference type="EMBL" id="QXFV01001417">
    <property type="protein sequence ID" value="KAE9006387.1"/>
    <property type="molecule type" value="Genomic_DNA"/>
</dbReference>
<evidence type="ECO:0000256" key="1">
    <source>
        <dbReference type="SAM" id="Phobius"/>
    </source>
</evidence>
<keyword evidence="6" id="KW-1185">Reference proteome</keyword>
<dbReference type="Proteomes" id="UP000434957">
    <property type="component" value="Unassembled WGS sequence"/>
</dbReference>
<evidence type="ECO:0000313" key="7">
    <source>
        <dbReference type="Proteomes" id="UP000435112"/>
    </source>
</evidence>